<proteinExistence type="predicted"/>
<name>A0ABS3BP40_9BACT</name>
<keyword evidence="2" id="KW-1185">Reference proteome</keyword>
<evidence type="ECO:0000313" key="2">
    <source>
        <dbReference type="Proteomes" id="UP000664698"/>
    </source>
</evidence>
<protein>
    <recommendedName>
        <fullName evidence="3">Lipoprotein</fullName>
    </recommendedName>
</protein>
<accession>A0ABS3BP40</accession>
<evidence type="ECO:0000313" key="1">
    <source>
        <dbReference type="EMBL" id="MBN7801069.1"/>
    </source>
</evidence>
<reference evidence="1 2" key="1">
    <citation type="submission" date="2021-03" db="EMBL/GenBank/DDBJ databases">
        <title>novel species isolated from a fishpond in China.</title>
        <authorList>
            <person name="Lu H."/>
            <person name="Cai Z."/>
        </authorList>
    </citation>
    <scope>NUCLEOTIDE SEQUENCE [LARGE SCALE GENOMIC DNA]</scope>
    <source>
        <strain evidence="1 2">JCM 31546</strain>
    </source>
</reference>
<dbReference type="EMBL" id="JAFKCW010000002">
    <property type="protein sequence ID" value="MBN7801069.1"/>
    <property type="molecule type" value="Genomic_DNA"/>
</dbReference>
<comment type="caution">
    <text evidence="1">The sequence shown here is derived from an EMBL/GenBank/DDBJ whole genome shotgun (WGS) entry which is preliminary data.</text>
</comment>
<dbReference type="RefSeq" id="WP_206569049.1">
    <property type="nucleotide sequence ID" value="NZ_JAFKCW010000002.1"/>
</dbReference>
<dbReference type="Proteomes" id="UP000664698">
    <property type="component" value="Unassembled WGS sequence"/>
</dbReference>
<evidence type="ECO:0008006" key="3">
    <source>
        <dbReference type="Google" id="ProtNLM"/>
    </source>
</evidence>
<organism evidence="1 2">
    <name type="scientific">Algoriphagus aestuariicola</name>
    <dbReference type="NCBI Taxonomy" id="1852016"/>
    <lineage>
        <taxon>Bacteria</taxon>
        <taxon>Pseudomonadati</taxon>
        <taxon>Bacteroidota</taxon>
        <taxon>Cytophagia</taxon>
        <taxon>Cytophagales</taxon>
        <taxon>Cyclobacteriaceae</taxon>
        <taxon>Algoriphagus</taxon>
    </lineage>
</organism>
<sequence length="125" mass="14646">MKSRSWLVKLSILISFCVSCDIRTSSEQRFEANIGFPLPDEKDVLKDEFHDMLSDYALIYEVKLSTTANFELSKKIKPLVCDKVQECNWSLDENGFKYQCEKGLTVYRVYFDTLARRVTYEEFAD</sequence>
<gene>
    <name evidence="1" type="ORF">J0A67_09360</name>
</gene>